<dbReference type="Pfam" id="PF16747">
    <property type="entry name" value="Adhesin_E"/>
    <property type="match status" value="1"/>
</dbReference>
<evidence type="ECO:0000313" key="5">
    <source>
        <dbReference type="Proteomes" id="UP000292423"/>
    </source>
</evidence>
<dbReference type="Proteomes" id="UP000292423">
    <property type="component" value="Unassembled WGS sequence"/>
</dbReference>
<dbReference type="RefSeq" id="WP_130410473.1">
    <property type="nucleotide sequence ID" value="NZ_SHKX01000004.1"/>
</dbReference>
<name>A0A4Q7ZBX3_9GAMM</name>
<reference evidence="4 5" key="1">
    <citation type="submission" date="2019-02" db="EMBL/GenBank/DDBJ databases">
        <title>Genomic Encyclopedia of Type Strains, Phase IV (KMG-IV): sequencing the most valuable type-strain genomes for metagenomic binning, comparative biology and taxonomic classification.</title>
        <authorList>
            <person name="Goeker M."/>
        </authorList>
    </citation>
    <scope>NUCLEOTIDE SEQUENCE [LARGE SCALE GENOMIC DNA]</scope>
    <source>
        <strain evidence="4 5">DSM 105135</strain>
    </source>
</reference>
<evidence type="ECO:0000259" key="3">
    <source>
        <dbReference type="Pfam" id="PF16747"/>
    </source>
</evidence>
<keyword evidence="2" id="KW-0732">Signal</keyword>
<protein>
    <recommendedName>
        <fullName evidence="3">Surface-adhesin protein E-like domain-containing protein</fullName>
    </recommendedName>
</protein>
<organism evidence="4 5">
    <name type="scientific">Fluviicoccus keumensis</name>
    <dbReference type="NCBI Taxonomy" id="1435465"/>
    <lineage>
        <taxon>Bacteria</taxon>
        <taxon>Pseudomonadati</taxon>
        <taxon>Pseudomonadota</taxon>
        <taxon>Gammaproteobacteria</taxon>
        <taxon>Moraxellales</taxon>
        <taxon>Moraxellaceae</taxon>
        <taxon>Fluviicoccus</taxon>
    </lineage>
</organism>
<feature type="signal peptide" evidence="2">
    <location>
        <begin position="1"/>
        <end position="18"/>
    </location>
</feature>
<accession>A0A4Q7ZBX3</accession>
<dbReference type="AlphaFoldDB" id="A0A4Q7ZBX3"/>
<sequence length="130" mass="14181">MRILPLALLAALPLLAHAETWSPAASRDGDTWTVDTDSIKSLTVAGKTVKQVSVRAKYKEITEDLGRQYNEVQTTDIYDCAGNTSATREEKQSLSGKPVHSRTTPDDQLEYIDIFPNTASADIAKVVCGK</sequence>
<feature type="chain" id="PRO_5020487789" description="Surface-adhesin protein E-like domain-containing protein" evidence="2">
    <location>
        <begin position="19"/>
        <end position="130"/>
    </location>
</feature>
<dbReference type="InterPro" id="IPR031939">
    <property type="entry name" value="Adhesin_E-like"/>
</dbReference>
<keyword evidence="5" id="KW-1185">Reference proteome</keyword>
<proteinExistence type="predicted"/>
<comment type="caution">
    <text evidence="4">The sequence shown here is derived from an EMBL/GenBank/DDBJ whole genome shotgun (WGS) entry which is preliminary data.</text>
</comment>
<evidence type="ECO:0000256" key="2">
    <source>
        <dbReference type="SAM" id="SignalP"/>
    </source>
</evidence>
<evidence type="ECO:0000256" key="1">
    <source>
        <dbReference type="SAM" id="MobiDB-lite"/>
    </source>
</evidence>
<dbReference type="EMBL" id="SHKX01000004">
    <property type="protein sequence ID" value="RZU48132.1"/>
    <property type="molecule type" value="Genomic_DNA"/>
</dbReference>
<feature type="region of interest" description="Disordered" evidence="1">
    <location>
        <begin position="83"/>
        <end position="105"/>
    </location>
</feature>
<feature type="domain" description="Surface-adhesin protein E-like" evidence="3">
    <location>
        <begin position="21"/>
        <end position="129"/>
    </location>
</feature>
<evidence type="ECO:0000313" key="4">
    <source>
        <dbReference type="EMBL" id="RZU48132.1"/>
    </source>
</evidence>
<gene>
    <name evidence="4" type="ORF">EV700_0164</name>
</gene>